<proteinExistence type="predicted"/>
<protein>
    <submittedName>
        <fullName evidence="2">Uncharacterized protein</fullName>
    </submittedName>
</protein>
<evidence type="ECO:0000256" key="1">
    <source>
        <dbReference type="SAM" id="MobiDB-lite"/>
    </source>
</evidence>
<dbReference type="OrthoDB" id="10378379at2759"/>
<name>A0A9W7GFQ0_9STRA</name>
<reference evidence="3" key="1">
    <citation type="journal article" date="2023" name="Commun. Biol.">
        <title>Genome analysis of Parmales, the sister group of diatoms, reveals the evolutionary specialization of diatoms from phago-mixotrophs to photoautotrophs.</title>
        <authorList>
            <person name="Ban H."/>
            <person name="Sato S."/>
            <person name="Yoshikawa S."/>
            <person name="Yamada K."/>
            <person name="Nakamura Y."/>
            <person name="Ichinomiya M."/>
            <person name="Sato N."/>
            <person name="Blanc-Mathieu R."/>
            <person name="Endo H."/>
            <person name="Kuwata A."/>
            <person name="Ogata H."/>
        </authorList>
    </citation>
    <scope>NUCLEOTIDE SEQUENCE [LARGE SCALE GENOMIC DNA]</scope>
</reference>
<feature type="compositionally biased region" description="Low complexity" evidence="1">
    <location>
        <begin position="1"/>
        <end position="21"/>
    </location>
</feature>
<dbReference type="Proteomes" id="UP001165065">
    <property type="component" value="Unassembled WGS sequence"/>
</dbReference>
<comment type="caution">
    <text evidence="2">The sequence shown here is derived from an EMBL/GenBank/DDBJ whole genome shotgun (WGS) entry which is preliminary data.</text>
</comment>
<evidence type="ECO:0000313" key="3">
    <source>
        <dbReference type="Proteomes" id="UP001165065"/>
    </source>
</evidence>
<sequence length="69" mass="7259">MVKSSSSSSTSSSPSAPSAMSRHTAAQSAKNSGLNELFKKVCAEAMQKGMGEKEALSHAVKRIEEEMAK</sequence>
<gene>
    <name evidence="2" type="ORF">TrCOL_g10007</name>
</gene>
<organism evidence="2 3">
    <name type="scientific">Triparma columacea</name>
    <dbReference type="NCBI Taxonomy" id="722753"/>
    <lineage>
        <taxon>Eukaryota</taxon>
        <taxon>Sar</taxon>
        <taxon>Stramenopiles</taxon>
        <taxon>Ochrophyta</taxon>
        <taxon>Bolidophyceae</taxon>
        <taxon>Parmales</taxon>
        <taxon>Triparmaceae</taxon>
        <taxon>Triparma</taxon>
    </lineage>
</organism>
<accession>A0A9W7GFQ0</accession>
<dbReference type="AlphaFoldDB" id="A0A9W7GFQ0"/>
<feature type="compositionally biased region" description="Polar residues" evidence="1">
    <location>
        <begin position="24"/>
        <end position="33"/>
    </location>
</feature>
<dbReference type="EMBL" id="BRYA01000201">
    <property type="protein sequence ID" value="GMI43861.1"/>
    <property type="molecule type" value="Genomic_DNA"/>
</dbReference>
<evidence type="ECO:0000313" key="2">
    <source>
        <dbReference type="EMBL" id="GMI43861.1"/>
    </source>
</evidence>
<keyword evidence="3" id="KW-1185">Reference proteome</keyword>
<feature type="region of interest" description="Disordered" evidence="1">
    <location>
        <begin position="1"/>
        <end position="33"/>
    </location>
</feature>